<reference evidence="2 3" key="1">
    <citation type="submission" date="2019-03" db="EMBL/GenBank/DDBJ databases">
        <title>Genomic Encyclopedia of Type Strains, Phase IV (KMG-IV): sequencing the most valuable type-strain genomes for metagenomic binning, comparative biology and taxonomic classification.</title>
        <authorList>
            <person name="Goeker M."/>
        </authorList>
    </citation>
    <scope>NUCLEOTIDE SEQUENCE [LARGE SCALE GENOMIC DNA]</scope>
    <source>
        <strain evidence="2 3">DSM 103792</strain>
    </source>
</reference>
<dbReference type="Proteomes" id="UP000295375">
    <property type="component" value="Unassembled WGS sequence"/>
</dbReference>
<feature type="transmembrane region" description="Helical" evidence="1">
    <location>
        <begin position="59"/>
        <end position="77"/>
    </location>
</feature>
<sequence>MFFTQPNFILAGVLLFAFYTMGKEEAKHGRRDLGMIWALFSAIVSGIVIGVFAGDWLPVLLAQVGLFFAIAVVRLLMEKR</sequence>
<evidence type="ECO:0000313" key="3">
    <source>
        <dbReference type="Proteomes" id="UP000295375"/>
    </source>
</evidence>
<keyword evidence="1" id="KW-1133">Transmembrane helix</keyword>
<feature type="transmembrane region" description="Helical" evidence="1">
    <location>
        <begin position="34"/>
        <end position="53"/>
    </location>
</feature>
<name>A0A4V3D7V3_9GAMM</name>
<feature type="transmembrane region" description="Helical" evidence="1">
    <location>
        <begin position="6"/>
        <end position="22"/>
    </location>
</feature>
<comment type="caution">
    <text evidence="2">The sequence shown here is derived from an EMBL/GenBank/DDBJ whole genome shotgun (WGS) entry which is preliminary data.</text>
</comment>
<evidence type="ECO:0000256" key="1">
    <source>
        <dbReference type="SAM" id="Phobius"/>
    </source>
</evidence>
<proteinExistence type="predicted"/>
<keyword evidence="1" id="KW-0812">Transmembrane</keyword>
<dbReference type="RefSeq" id="WP_133588874.1">
    <property type="nucleotide sequence ID" value="NZ_CP037953.1"/>
</dbReference>
<gene>
    <name evidence="2" type="ORF">EV696_10461</name>
</gene>
<keyword evidence="3" id="KW-1185">Reference proteome</keyword>
<keyword evidence="1" id="KW-0472">Membrane</keyword>
<evidence type="ECO:0000313" key="2">
    <source>
        <dbReference type="EMBL" id="TDQ49357.1"/>
    </source>
</evidence>
<organism evidence="2 3">
    <name type="scientific">Permianibacter aggregans</name>
    <dbReference type="NCBI Taxonomy" id="1510150"/>
    <lineage>
        <taxon>Bacteria</taxon>
        <taxon>Pseudomonadati</taxon>
        <taxon>Pseudomonadota</taxon>
        <taxon>Gammaproteobacteria</taxon>
        <taxon>Pseudomonadales</taxon>
        <taxon>Pseudomonadaceae</taxon>
        <taxon>Permianibacter</taxon>
    </lineage>
</organism>
<dbReference type="EMBL" id="SNYM01000004">
    <property type="protein sequence ID" value="TDQ49357.1"/>
    <property type="molecule type" value="Genomic_DNA"/>
</dbReference>
<accession>A0A4V3D7V3</accession>
<protein>
    <submittedName>
        <fullName evidence="2">Uncharacterized protein</fullName>
    </submittedName>
</protein>
<dbReference type="AlphaFoldDB" id="A0A4V3D7V3"/>